<evidence type="ECO:0000256" key="8">
    <source>
        <dbReference type="ARBA" id="ARBA00023146"/>
    </source>
</evidence>
<comment type="similarity">
    <text evidence="1 11">Belongs to the class-II aminoacyl-tRNA synthetase family.</text>
</comment>
<dbReference type="Gene3D" id="3.30.930.10">
    <property type="entry name" value="Bira Bifunctional Protein, Domain 2"/>
    <property type="match status" value="1"/>
</dbReference>
<dbReference type="SUPFAM" id="SSF50447">
    <property type="entry name" value="Translation proteins"/>
    <property type="match status" value="1"/>
</dbReference>
<proteinExistence type="inferred from homology"/>
<keyword evidence="7 11" id="KW-0648">Protein biosynthesis</keyword>
<dbReference type="NCBIfam" id="TIGR00344">
    <property type="entry name" value="alaS"/>
    <property type="match status" value="1"/>
</dbReference>
<dbReference type="InterPro" id="IPR012947">
    <property type="entry name" value="tRNA_SAD"/>
</dbReference>
<dbReference type="PANTHER" id="PTHR11777">
    <property type="entry name" value="ALANYL-TRNA SYNTHETASE"/>
    <property type="match status" value="1"/>
</dbReference>
<gene>
    <name evidence="11 13" type="primary">alaS</name>
    <name evidence="13" type="ORF">LQ356_02925</name>
</gene>
<comment type="subcellular location">
    <subcellularLocation>
        <location evidence="11">Cytoplasm</location>
    </subcellularLocation>
</comment>
<name>A0ABZ2TL64_9BACT</name>
<feature type="binding site" evidence="11">
    <location>
        <position position="672"/>
    </location>
    <ligand>
        <name>Zn(2+)</name>
        <dbReference type="ChEBI" id="CHEBI:29105"/>
    </ligand>
</feature>
<dbReference type="InterPro" id="IPR018165">
    <property type="entry name" value="Ala-tRNA-synth_IIc_core"/>
</dbReference>
<evidence type="ECO:0000256" key="3">
    <source>
        <dbReference type="ARBA" id="ARBA00022598"/>
    </source>
</evidence>
<keyword evidence="3 11" id="KW-0436">Ligase</keyword>
<keyword evidence="6 11" id="KW-0694">RNA-binding</keyword>
<keyword evidence="2 11" id="KW-0820">tRNA-binding</keyword>
<dbReference type="Gene3D" id="3.30.980.10">
    <property type="entry name" value="Threonyl-trna Synthetase, Chain A, domain 2"/>
    <property type="match status" value="1"/>
</dbReference>
<keyword evidence="14" id="KW-1185">Reference proteome</keyword>
<feature type="binding site" evidence="11">
    <location>
        <position position="668"/>
    </location>
    <ligand>
        <name>Zn(2+)</name>
        <dbReference type="ChEBI" id="CHEBI:29105"/>
    </ligand>
</feature>
<evidence type="ECO:0000313" key="13">
    <source>
        <dbReference type="EMBL" id="WYM97129.1"/>
    </source>
</evidence>
<comment type="function">
    <text evidence="9 11">Catalyzes the attachment of alanine to tRNA(Ala) in a two-step reaction: alanine is first activated by ATP to form Ala-AMP and then transferred to the acceptor end of tRNA(Ala). Also edits incorrectly charged Ser-tRNA(Ala) and Gly-tRNA(Ala) via its editing domain.</text>
</comment>
<evidence type="ECO:0000256" key="4">
    <source>
        <dbReference type="ARBA" id="ARBA00022741"/>
    </source>
</evidence>
<dbReference type="Pfam" id="PF01411">
    <property type="entry name" value="tRNA-synt_2c"/>
    <property type="match status" value="1"/>
</dbReference>
<dbReference type="InterPro" id="IPR018162">
    <property type="entry name" value="Ala-tRNA-ligase_IIc_anticod-bd"/>
</dbReference>
<dbReference type="InterPro" id="IPR050058">
    <property type="entry name" value="Ala-tRNA_ligase"/>
</dbReference>
<protein>
    <recommendedName>
        <fullName evidence="11">Alanine--tRNA ligase</fullName>
        <ecNumber evidence="11">6.1.1.7</ecNumber>
    </recommendedName>
    <alternativeName>
        <fullName evidence="11">Alanyl-tRNA synthetase</fullName>
        <shortName evidence="11">AlaRS</shortName>
    </alternativeName>
</protein>
<evidence type="ECO:0000256" key="9">
    <source>
        <dbReference type="ARBA" id="ARBA00024779"/>
    </source>
</evidence>
<keyword evidence="5 11" id="KW-0067">ATP-binding</keyword>
<dbReference type="RefSeq" id="WP_405311399.1">
    <property type="nucleotide sequence ID" value="NZ_CP088155.1"/>
</dbReference>
<keyword evidence="4 11" id="KW-0547">Nucleotide-binding</keyword>
<dbReference type="CDD" id="cd00673">
    <property type="entry name" value="AlaRS_core"/>
    <property type="match status" value="1"/>
</dbReference>
<dbReference type="PRINTS" id="PR00980">
    <property type="entry name" value="TRNASYNTHALA"/>
</dbReference>
<dbReference type="Pfam" id="PF07973">
    <property type="entry name" value="tRNA_SAD"/>
    <property type="match status" value="1"/>
</dbReference>
<dbReference type="Gene3D" id="2.40.30.130">
    <property type="match status" value="1"/>
</dbReference>
<evidence type="ECO:0000256" key="2">
    <source>
        <dbReference type="ARBA" id="ARBA00022555"/>
    </source>
</evidence>
<reference evidence="13" key="1">
    <citation type="submission" date="2021-11" db="EMBL/GenBank/DDBJ databases">
        <title>The first genome sequence of unculturable Mycoplasma faucium obtained by de novo assembly of metagenomic reads.</title>
        <authorList>
            <person name="Sabat A.J."/>
            <person name="Bathoorn E."/>
            <person name="Akkerboom V."/>
            <person name="Friedrich A.W."/>
        </authorList>
    </citation>
    <scope>NUCLEOTIDE SEQUENCE [LARGE SCALE GENOMIC DNA]</scope>
    <source>
        <strain evidence="13">UMCG-MFM1</strain>
    </source>
</reference>
<dbReference type="InterPro" id="IPR009000">
    <property type="entry name" value="Transl_B-barrel_sf"/>
</dbReference>
<evidence type="ECO:0000256" key="7">
    <source>
        <dbReference type="ARBA" id="ARBA00022917"/>
    </source>
</evidence>
<dbReference type="EMBL" id="CP088155">
    <property type="protein sequence ID" value="WYM97129.1"/>
    <property type="molecule type" value="Genomic_DNA"/>
</dbReference>
<keyword evidence="11" id="KW-0479">Metal-binding</keyword>
<dbReference type="SUPFAM" id="SSF55681">
    <property type="entry name" value="Class II aaRS and biotin synthetases"/>
    <property type="match status" value="1"/>
</dbReference>
<comment type="catalytic activity">
    <reaction evidence="10 11">
        <text>tRNA(Ala) + L-alanine + ATP = L-alanyl-tRNA(Ala) + AMP + diphosphate</text>
        <dbReference type="Rhea" id="RHEA:12540"/>
        <dbReference type="Rhea" id="RHEA-COMP:9657"/>
        <dbReference type="Rhea" id="RHEA-COMP:9923"/>
        <dbReference type="ChEBI" id="CHEBI:30616"/>
        <dbReference type="ChEBI" id="CHEBI:33019"/>
        <dbReference type="ChEBI" id="CHEBI:57972"/>
        <dbReference type="ChEBI" id="CHEBI:78442"/>
        <dbReference type="ChEBI" id="CHEBI:78497"/>
        <dbReference type="ChEBI" id="CHEBI:456215"/>
        <dbReference type="EC" id="6.1.1.7"/>
    </reaction>
</comment>
<evidence type="ECO:0000259" key="12">
    <source>
        <dbReference type="PROSITE" id="PS50860"/>
    </source>
</evidence>
<sequence length="889" mass="103125">MLTSKEIRQKWLDFFKSKGHLVVPSKSLIPVNDPSLLWINSGVATLKDYFSGKKIPPSKRITNSQKSIRTNDIDNVGLTARHHTFFEMLGNFSIGDYFKKEAIAFGYEFIFDVLKFEKSKIYITYYSEDKETYNYWIENGIEKDHLIKGTRDTNFWDVGQGPCGPDTEIFYDRGKKYDSRGIELLINDIENDRYIEIWNIVFSQFNNDGENNYTDLVTKNIDTGAGLERITSIMQDAPTNFDTDLFLPIIHAVEKLTKHKYDINNYFKKELVQAKINVSFKIIADHIRASVNAINDGVLPSNIGRGYIIRRLIRRAYRNGISLGIKEKSFLYKLTKVVKDSLIYDIDTKHVSEVIKTEEELFAKTIKEGEKLIESEIKKTGMLTVESAFKMFDTYGFPIELTKEIIVEKGIKQSWTEEEYDSFVKKHQEDSKNIANKEAMAKVINSLSLIPNLVSEFIGYDYLKSKSNILYLLNDQKQITKTNNQNDYAYVVLDKTPFYATSGGQNHDFGYMVQGNNRIEVLDIFKDKYWNHIHLVKGKIDATKPIECYVDEEKRKGFARGHSSTHLMYSALRKIYPNEKIEQLGSNITPEHFTFDFGIDKKPSKQEIYEIEQLMRHYISMASKRHYIITSIKKAQEMGAWMTIEESEYHDANKVRVVKFDDITLDLCGGTHVENSSLIENFKIISVDSKGTAIYRLRAITSNKSVNEYLDNEIIKYQKLLKSLIAKNQEFDKAYNKELKLKNLKTISDKEEMLTYYEKLEEEIRNDYKTFLKEQQNQQIDLDKYQFEQNKNLIKLFILFENEPSYLKKVCVQLREKYVDSLIIGLSKNKNNYFLIVASKLYDSKKIFDKLSKSLNGKGGGNNIICQGSINSSLEESELKQKIIEITNA</sequence>
<dbReference type="SUPFAM" id="SSF101353">
    <property type="entry name" value="Putative anticodon-binding domain of alanyl-tRNA synthetase (AlaRS)"/>
    <property type="match status" value="1"/>
</dbReference>
<accession>A0ABZ2TL64</accession>
<feature type="domain" description="Alanyl-transfer RNA synthetases family profile" evidence="12">
    <location>
        <begin position="2"/>
        <end position="711"/>
    </location>
</feature>
<comment type="domain">
    <text evidence="11">Consists of three domains; the N-terminal catalytic domain, the editing domain and the C-terminal C-Ala domain. The editing domain removes incorrectly charged amino acids, while the C-Ala domain, along with tRNA(Ala), serves as a bridge to cooperatively bring together the editing and aminoacylation centers thus stimulating deacylation of misacylated tRNAs.</text>
</comment>
<dbReference type="InterPro" id="IPR045864">
    <property type="entry name" value="aa-tRNA-synth_II/BPL/LPL"/>
</dbReference>
<dbReference type="HAMAP" id="MF_00036_B">
    <property type="entry name" value="Ala_tRNA_synth_B"/>
    <property type="match status" value="1"/>
</dbReference>
<dbReference type="SMART" id="SM00863">
    <property type="entry name" value="tRNA_SAD"/>
    <property type="match status" value="1"/>
</dbReference>
<dbReference type="PROSITE" id="PS50860">
    <property type="entry name" value="AA_TRNA_LIGASE_II_ALA"/>
    <property type="match status" value="1"/>
</dbReference>
<feature type="binding site" evidence="11">
    <location>
        <position position="562"/>
    </location>
    <ligand>
        <name>Zn(2+)</name>
        <dbReference type="ChEBI" id="CHEBI:29105"/>
    </ligand>
</feature>
<evidence type="ECO:0000256" key="5">
    <source>
        <dbReference type="ARBA" id="ARBA00022840"/>
    </source>
</evidence>
<comment type="cofactor">
    <cofactor evidence="11">
        <name>Zn(2+)</name>
        <dbReference type="ChEBI" id="CHEBI:29105"/>
    </cofactor>
    <text evidence="11">Binds 1 zinc ion per subunit.</text>
</comment>
<dbReference type="InterPro" id="IPR023033">
    <property type="entry name" value="Ala_tRNA_ligase_euk/bac"/>
</dbReference>
<dbReference type="InterPro" id="IPR018164">
    <property type="entry name" value="Ala-tRNA-synth_IIc_N"/>
</dbReference>
<dbReference type="GO" id="GO:0004813">
    <property type="term" value="F:alanine-tRNA ligase activity"/>
    <property type="evidence" value="ECO:0007669"/>
    <property type="project" value="UniProtKB-EC"/>
</dbReference>
<evidence type="ECO:0000256" key="10">
    <source>
        <dbReference type="ARBA" id="ARBA00048300"/>
    </source>
</evidence>
<dbReference type="InterPro" id="IPR002318">
    <property type="entry name" value="Ala-tRNA-lgiase_IIc"/>
</dbReference>
<dbReference type="Gene3D" id="3.10.310.40">
    <property type="match status" value="1"/>
</dbReference>
<evidence type="ECO:0000313" key="14">
    <source>
        <dbReference type="Proteomes" id="UP001622612"/>
    </source>
</evidence>
<dbReference type="EC" id="6.1.1.7" evidence="11"/>
<feature type="binding site" evidence="11">
    <location>
        <position position="566"/>
    </location>
    <ligand>
        <name>Zn(2+)</name>
        <dbReference type="ChEBI" id="CHEBI:29105"/>
    </ligand>
</feature>
<keyword evidence="11" id="KW-0963">Cytoplasm</keyword>
<organism evidence="13 14">
    <name type="scientific">Metamycoplasma faucium</name>
    <dbReference type="NCBI Taxonomy" id="56142"/>
    <lineage>
        <taxon>Bacteria</taxon>
        <taxon>Bacillati</taxon>
        <taxon>Mycoplasmatota</taxon>
        <taxon>Mycoplasmoidales</taxon>
        <taxon>Metamycoplasmataceae</taxon>
        <taxon>Metamycoplasma</taxon>
    </lineage>
</organism>
<dbReference type="Proteomes" id="UP001622612">
    <property type="component" value="Chromosome"/>
</dbReference>
<evidence type="ECO:0000256" key="11">
    <source>
        <dbReference type="HAMAP-Rule" id="MF_00036"/>
    </source>
</evidence>
<keyword evidence="8 11" id="KW-0030">Aminoacyl-tRNA synthetase</keyword>
<evidence type="ECO:0000256" key="6">
    <source>
        <dbReference type="ARBA" id="ARBA00022884"/>
    </source>
</evidence>
<evidence type="ECO:0000256" key="1">
    <source>
        <dbReference type="ARBA" id="ARBA00008226"/>
    </source>
</evidence>
<dbReference type="InterPro" id="IPR018163">
    <property type="entry name" value="Thr/Ala-tRNA-synth_IIc_edit"/>
</dbReference>
<dbReference type="PANTHER" id="PTHR11777:SF9">
    <property type="entry name" value="ALANINE--TRNA LIGASE, CYTOPLASMIC"/>
    <property type="match status" value="1"/>
</dbReference>
<dbReference type="SUPFAM" id="SSF55186">
    <property type="entry name" value="ThrRS/AlaRS common domain"/>
    <property type="match status" value="1"/>
</dbReference>
<keyword evidence="11" id="KW-0862">Zinc</keyword>